<dbReference type="PANTHER" id="PTHR38790">
    <property type="entry name" value="2EXR DOMAIN-CONTAINING PROTEIN-RELATED"/>
    <property type="match status" value="1"/>
</dbReference>
<accession>A0AAI9ZVI5</accession>
<name>A0AAI9ZVI5_9PEZI</name>
<dbReference type="GeneID" id="85472517"/>
<reference evidence="1" key="1">
    <citation type="submission" date="2021-06" db="EMBL/GenBank/DDBJ databases">
        <title>Comparative genomics, transcriptomics and evolutionary studies reveal genomic signatures of adaptation to plant cell wall in hemibiotrophic fungi.</title>
        <authorList>
            <consortium name="DOE Joint Genome Institute"/>
            <person name="Baroncelli R."/>
            <person name="Diaz J.F."/>
            <person name="Benocci T."/>
            <person name="Peng M."/>
            <person name="Battaglia E."/>
            <person name="Haridas S."/>
            <person name="Andreopoulos W."/>
            <person name="Labutti K."/>
            <person name="Pangilinan J."/>
            <person name="Floch G.L."/>
            <person name="Makela M.R."/>
            <person name="Henrissat B."/>
            <person name="Grigoriev I.V."/>
            <person name="Crouch J.A."/>
            <person name="De Vries R.P."/>
            <person name="Sukno S.A."/>
            <person name="Thon M.R."/>
        </authorList>
    </citation>
    <scope>NUCLEOTIDE SEQUENCE</scope>
    <source>
        <strain evidence="1">CBS 102054</strain>
    </source>
</reference>
<dbReference type="EMBL" id="JAHMHQ010000006">
    <property type="protein sequence ID" value="KAK1638631.1"/>
    <property type="molecule type" value="Genomic_DNA"/>
</dbReference>
<dbReference type="RefSeq" id="XP_060447238.1">
    <property type="nucleotide sequence ID" value="XM_060587655.1"/>
</dbReference>
<comment type="caution">
    <text evidence="1">The sequence shown here is derived from an EMBL/GenBank/DDBJ whole genome shotgun (WGS) entry which is preliminary data.</text>
</comment>
<organism evidence="1 2">
    <name type="scientific">Colletotrichum phormii</name>
    <dbReference type="NCBI Taxonomy" id="359342"/>
    <lineage>
        <taxon>Eukaryota</taxon>
        <taxon>Fungi</taxon>
        <taxon>Dikarya</taxon>
        <taxon>Ascomycota</taxon>
        <taxon>Pezizomycotina</taxon>
        <taxon>Sordariomycetes</taxon>
        <taxon>Hypocreomycetidae</taxon>
        <taxon>Glomerellales</taxon>
        <taxon>Glomerellaceae</taxon>
        <taxon>Colletotrichum</taxon>
        <taxon>Colletotrichum acutatum species complex</taxon>
    </lineage>
</organism>
<gene>
    <name evidence="1" type="ORF">BDP81DRAFT_392079</name>
</gene>
<keyword evidence="2" id="KW-1185">Reference proteome</keyword>
<sequence>MWTGRGIEQAIARKRQGRRGGHDTAMAVDNTAMEVDNTTVDVENITPGVKNLAITDVQRRCMLLAIPYEIRRKIYIEVVTGSEVTCAPYNRAVTRLIGRQRRGRGAAPLAFTATEEHSTFLLTCRQIYEEVRSIYWAHSLVDAGKQHFRAVEKLFSSFAKQNAEHIQGVVGNVRFSLQPAGFLQSFPRVKTVRLSNPLVTHFAYETFASVVKDEESIVVHIKNRMEFKGLDKLIADVRFSEGVQFLVAAVLIGHPVKNDGTLGEDKTHKYKHCFYNMTTGKLFAIDFESIRGPISLRETDEDDINLGNFEHVLEGRYLRGNE</sequence>
<protein>
    <submittedName>
        <fullName evidence="1">Uncharacterized protein</fullName>
    </submittedName>
</protein>
<dbReference type="AlphaFoldDB" id="A0AAI9ZVI5"/>
<evidence type="ECO:0000313" key="2">
    <source>
        <dbReference type="Proteomes" id="UP001243989"/>
    </source>
</evidence>
<proteinExistence type="predicted"/>
<evidence type="ECO:0000313" key="1">
    <source>
        <dbReference type="EMBL" id="KAK1638631.1"/>
    </source>
</evidence>
<dbReference type="Proteomes" id="UP001243989">
    <property type="component" value="Unassembled WGS sequence"/>
</dbReference>